<comment type="similarity">
    <text evidence="3">Belongs to the protein kinase superfamily. AGC Ser/Thr protein kinase family.</text>
</comment>
<sequence length="1222" mass="131826">MPPSGTAMTTNSVPRTTRADYHKEALHQIRASLQPFAHGGPRERLSPVVCSAPDWAGPAPPTPPRTIAYHHQPPSPHHLHHVHHHMHVPHHHPSLHHNPAQPPPPQHSAVSSGGMSYDVIGSTNHHHIHPAALPPRSSSSTASTPTDFPQMAGAARHFAYESSPPPPPPRVPSHQPGGGGTPSSPPPQTMPPLLSRLSPGPGKNKPPGPNYVNVSAAGPGRPVMVHHSAVSSVGVMGPPPPYPTQGKPIKVQPPPYQSRQSPAVDRSSPATGSLGPTPPPMIASGGSLGAGAMAVALLPPQHQHQPSYGHAARQAKTPTPVIMQSVRSTHVQKPILQTAVAPPSPPPPSTLSTSSQQQQQFSHYTGASLSSSSSASTITPSATVTPPPPPYTPTPSNASASPYTLPPSASPYTLPPTSSPHTLPPASPLTLSTSSPYTLPVSSSASSYASPYPLTSPSSSPSPVTPPVPSMDAPVPQFDPPSYLSAIQAKAAAADRAYKASSYTTQRGPYSRGSTSPASYGRGCASPALTSIPVQENPVQELDLSSTPLAYIPIDTLSESGGNCGHMTDAYSECDGISAGAVMCSRLSRVMGDTPSTASPRSASPVSSVTSHDTHALSPSPVSCLSTATSSPSTQSDMTLESGYSSSSQSAVRGMLAPPPPNMGSLAQSHSTTSTSSNSVKSSLQTSAGSATTTVTTSYSSAMLPRPPPTPHHNKTLHQSPIPERKKMSNQDQEGGHSEPRVKYSPEAYKFYMEQHVENIIKSVDQRKHREMQLEKEMKKIGLSTKDQHEMRKVLCQKESNFIRLKRAKMNKSMFHHIKTIGVGAFGEVALVRKYDGSKLYAMKTLRKSDVIKRNQVAHVKAERDILAESDNDWVVKLYYSFQDADNLYLIMDYIPGGDLMSLLIKFGIFMEPLARFYIAELVCAIESVHKMGFIHRDIKPDNILIDRDGHIKLTDFGLCTGFRWTHNSRYYQRKGDHARQESMDPCGDNDLVCRCNDLKPLERRRRRQHLRCLAHSLVGTPNYIAPEVLDRKGYSQLCDWWSVGVILYEMLVGQPPFLANTPAETQYKVLNWESCLRIPKGANVSPEAKDLILRLLTSPEQRLGRNAQEIKNHSFFAEVDFEAGLRKQQALYIPEIKYPTDTSNFDPIEPDRLRSENDSDADSFNSNQPYHGFFEFTFRRFFDSTPPSSGTVIVPVGGTAGAGGAAGQSGDDKDVQHPVYV</sequence>
<dbReference type="SMART" id="SM00220">
    <property type="entry name" value="S_TKc"/>
    <property type="match status" value="1"/>
</dbReference>
<feature type="compositionally biased region" description="Low complexity" evidence="18">
    <location>
        <begin position="594"/>
        <end position="611"/>
    </location>
</feature>
<feature type="region of interest" description="Disordered" evidence="18">
    <location>
        <begin position="73"/>
        <end position="215"/>
    </location>
</feature>
<dbReference type="RefSeq" id="XP_018022504.1">
    <property type="nucleotide sequence ID" value="XM_018167015.2"/>
</dbReference>
<evidence type="ECO:0000256" key="11">
    <source>
        <dbReference type="ARBA" id="ARBA00022777"/>
    </source>
</evidence>
<keyword evidence="10 17" id="KW-0547">Nucleotide-binding</keyword>
<dbReference type="PROSITE" id="PS00108">
    <property type="entry name" value="PROTEIN_KINASE_ST"/>
    <property type="match status" value="1"/>
</dbReference>
<evidence type="ECO:0000313" key="21">
    <source>
        <dbReference type="RefSeq" id="XP_018022504.1"/>
    </source>
</evidence>
<dbReference type="CDD" id="cd05598">
    <property type="entry name" value="STKc_LATS"/>
    <property type="match status" value="1"/>
</dbReference>
<feature type="compositionally biased region" description="Low complexity" evidence="18">
    <location>
        <begin position="191"/>
        <end position="203"/>
    </location>
</feature>
<dbReference type="InterPro" id="IPR049761">
    <property type="entry name" value="LATS1-like_MobB"/>
</dbReference>
<dbReference type="GO" id="GO:0043065">
    <property type="term" value="P:positive regulation of apoptotic process"/>
    <property type="evidence" value="ECO:0007669"/>
    <property type="project" value="TreeGrafter"/>
</dbReference>
<keyword evidence="13" id="KW-0460">Magnesium</keyword>
<evidence type="ECO:0000256" key="5">
    <source>
        <dbReference type="ARBA" id="ARBA00022490"/>
    </source>
</evidence>
<dbReference type="Pfam" id="PF00069">
    <property type="entry name" value="Pkinase"/>
    <property type="match status" value="2"/>
</dbReference>
<comment type="catalytic activity">
    <reaction evidence="15">
        <text>L-threonyl-[protein] + ATP = O-phospho-L-threonyl-[protein] + ADP + H(+)</text>
        <dbReference type="Rhea" id="RHEA:46608"/>
        <dbReference type="Rhea" id="RHEA-COMP:11060"/>
        <dbReference type="Rhea" id="RHEA-COMP:11605"/>
        <dbReference type="ChEBI" id="CHEBI:15378"/>
        <dbReference type="ChEBI" id="CHEBI:30013"/>
        <dbReference type="ChEBI" id="CHEBI:30616"/>
        <dbReference type="ChEBI" id="CHEBI:61977"/>
        <dbReference type="ChEBI" id="CHEBI:456216"/>
        <dbReference type="EC" id="2.7.11.1"/>
    </reaction>
</comment>
<proteinExistence type="inferred from homology"/>
<dbReference type="KEGG" id="hazt:108678561"/>
<evidence type="ECO:0000313" key="20">
    <source>
        <dbReference type="Proteomes" id="UP000694843"/>
    </source>
</evidence>
<feature type="compositionally biased region" description="Low complexity" evidence="18">
    <location>
        <begin position="350"/>
        <end position="384"/>
    </location>
</feature>
<keyword evidence="9" id="KW-0479">Metal-binding</keyword>
<comment type="cofactor">
    <cofactor evidence="1">
        <name>Mg(2+)</name>
        <dbReference type="ChEBI" id="CHEBI:18420"/>
    </cofactor>
</comment>
<dbReference type="Gene3D" id="3.30.200.20">
    <property type="entry name" value="Phosphorylase Kinase, domain 1"/>
    <property type="match status" value="1"/>
</dbReference>
<evidence type="ECO:0000256" key="8">
    <source>
        <dbReference type="ARBA" id="ARBA00022679"/>
    </source>
</evidence>
<evidence type="ECO:0000256" key="9">
    <source>
        <dbReference type="ARBA" id="ARBA00022723"/>
    </source>
</evidence>
<dbReference type="PANTHER" id="PTHR24356">
    <property type="entry name" value="SERINE/THREONINE-PROTEIN KINASE"/>
    <property type="match status" value="1"/>
</dbReference>
<keyword evidence="14" id="KW-0206">Cytoskeleton</keyword>
<dbReference type="GO" id="GO:0000082">
    <property type="term" value="P:G1/S transition of mitotic cell cycle"/>
    <property type="evidence" value="ECO:0007669"/>
    <property type="project" value="TreeGrafter"/>
</dbReference>
<feature type="compositionally biased region" description="Low complexity" evidence="18">
    <location>
        <begin position="428"/>
        <end position="462"/>
    </location>
</feature>
<feature type="compositionally biased region" description="Basic and acidic residues" evidence="18">
    <location>
        <begin position="723"/>
        <end position="744"/>
    </location>
</feature>
<feature type="domain" description="Protein kinase" evidence="19">
    <location>
        <begin position="815"/>
        <end position="1117"/>
    </location>
</feature>
<feature type="region of interest" description="Disordered" evidence="18">
    <location>
        <begin position="1203"/>
        <end position="1222"/>
    </location>
</feature>
<feature type="binding site" evidence="17">
    <location>
        <position position="844"/>
    </location>
    <ligand>
        <name>ATP</name>
        <dbReference type="ChEBI" id="CHEBI:30616"/>
    </ligand>
</feature>
<dbReference type="GO" id="GO:0005737">
    <property type="term" value="C:cytoplasm"/>
    <property type="evidence" value="ECO:0007669"/>
    <property type="project" value="UniProtKB-ARBA"/>
</dbReference>
<feature type="compositionally biased region" description="Polar residues" evidence="18">
    <location>
        <begin position="504"/>
        <end position="518"/>
    </location>
</feature>
<organism evidence="20 21">
    <name type="scientific">Hyalella azteca</name>
    <name type="common">Amphipod</name>
    <dbReference type="NCBI Taxonomy" id="294128"/>
    <lineage>
        <taxon>Eukaryota</taxon>
        <taxon>Metazoa</taxon>
        <taxon>Ecdysozoa</taxon>
        <taxon>Arthropoda</taxon>
        <taxon>Crustacea</taxon>
        <taxon>Multicrustacea</taxon>
        <taxon>Malacostraca</taxon>
        <taxon>Eumalacostraca</taxon>
        <taxon>Peracarida</taxon>
        <taxon>Amphipoda</taxon>
        <taxon>Senticaudata</taxon>
        <taxon>Talitrida</taxon>
        <taxon>Talitroidea</taxon>
        <taxon>Hyalellidae</taxon>
        <taxon>Hyalella</taxon>
    </lineage>
</organism>
<dbReference type="InterPro" id="IPR000719">
    <property type="entry name" value="Prot_kinase_dom"/>
</dbReference>
<dbReference type="FunFam" id="1.10.510.10:FF:000199">
    <property type="entry name" value="Non-specific serine/threonine protein kinase"/>
    <property type="match status" value="1"/>
</dbReference>
<dbReference type="InterPro" id="IPR050236">
    <property type="entry name" value="Ser_Thr_kinase_AGC"/>
</dbReference>
<feature type="compositionally biased region" description="Pro residues" evidence="18">
    <location>
        <begin position="404"/>
        <end position="427"/>
    </location>
</feature>
<dbReference type="GO" id="GO:0022604">
    <property type="term" value="P:regulation of cell morphogenesis"/>
    <property type="evidence" value="ECO:0007669"/>
    <property type="project" value="UniProtKB-ARBA"/>
</dbReference>
<evidence type="ECO:0000256" key="18">
    <source>
        <dbReference type="SAM" id="MobiDB-lite"/>
    </source>
</evidence>
<evidence type="ECO:0000256" key="1">
    <source>
        <dbReference type="ARBA" id="ARBA00001946"/>
    </source>
</evidence>
<dbReference type="GO" id="GO:0048814">
    <property type="term" value="P:regulation of dendrite morphogenesis"/>
    <property type="evidence" value="ECO:0007669"/>
    <property type="project" value="UniProtKB-ARBA"/>
</dbReference>
<dbReference type="Gene3D" id="1.10.510.10">
    <property type="entry name" value="Transferase(Phosphotransferase) domain 1"/>
    <property type="match status" value="1"/>
</dbReference>
<feature type="region of interest" description="Disordered" evidence="18">
    <location>
        <begin position="1143"/>
        <end position="1165"/>
    </location>
</feature>
<dbReference type="Proteomes" id="UP000694843">
    <property type="component" value="Unplaced"/>
</dbReference>
<dbReference type="OMA" id="RTIAYHH"/>
<protein>
    <recommendedName>
        <fullName evidence="4">non-specific serine/threonine protein kinase</fullName>
        <ecNumber evidence="4">2.7.11.1</ecNumber>
    </recommendedName>
</protein>
<keyword evidence="6" id="KW-0723">Serine/threonine-protein kinase</keyword>
<evidence type="ECO:0000256" key="10">
    <source>
        <dbReference type="ARBA" id="ARBA00022741"/>
    </source>
</evidence>
<dbReference type="GO" id="GO:0048731">
    <property type="term" value="P:system development"/>
    <property type="evidence" value="ECO:0007669"/>
    <property type="project" value="UniProtKB-ARBA"/>
</dbReference>
<comment type="catalytic activity">
    <reaction evidence="16">
        <text>L-seryl-[protein] + ATP = O-phospho-L-seryl-[protein] + ADP + H(+)</text>
        <dbReference type="Rhea" id="RHEA:17989"/>
        <dbReference type="Rhea" id="RHEA-COMP:9863"/>
        <dbReference type="Rhea" id="RHEA-COMP:11604"/>
        <dbReference type="ChEBI" id="CHEBI:15378"/>
        <dbReference type="ChEBI" id="CHEBI:29999"/>
        <dbReference type="ChEBI" id="CHEBI:30616"/>
        <dbReference type="ChEBI" id="CHEBI:83421"/>
        <dbReference type="ChEBI" id="CHEBI:456216"/>
        <dbReference type="EC" id="2.7.11.1"/>
    </reaction>
</comment>
<name>A0A8B7P8L5_HYAAZ</name>
<dbReference type="GO" id="GO:0009966">
    <property type="term" value="P:regulation of signal transduction"/>
    <property type="evidence" value="ECO:0007669"/>
    <property type="project" value="UniProtKB-ARBA"/>
</dbReference>
<dbReference type="InterPro" id="IPR008271">
    <property type="entry name" value="Ser/Thr_kinase_AS"/>
</dbReference>
<evidence type="ECO:0000256" key="13">
    <source>
        <dbReference type="ARBA" id="ARBA00022842"/>
    </source>
</evidence>
<feature type="compositionally biased region" description="Low complexity" evidence="18">
    <location>
        <begin position="130"/>
        <end position="146"/>
    </location>
</feature>
<keyword evidence="7" id="KW-0597">Phosphoprotein</keyword>
<evidence type="ECO:0000256" key="7">
    <source>
        <dbReference type="ARBA" id="ARBA00022553"/>
    </source>
</evidence>
<evidence type="ECO:0000256" key="6">
    <source>
        <dbReference type="ARBA" id="ARBA00022527"/>
    </source>
</evidence>
<gene>
    <name evidence="21" type="primary">LOC108678561</name>
</gene>
<dbReference type="GO" id="GO:0051093">
    <property type="term" value="P:negative regulation of developmental process"/>
    <property type="evidence" value="ECO:0007669"/>
    <property type="project" value="UniProtKB-ARBA"/>
</dbReference>
<feature type="compositionally biased region" description="Basic and acidic residues" evidence="18">
    <location>
        <begin position="1211"/>
        <end position="1222"/>
    </location>
</feature>
<evidence type="ECO:0000256" key="17">
    <source>
        <dbReference type="PROSITE-ProRule" id="PRU10141"/>
    </source>
</evidence>
<dbReference type="InterPro" id="IPR017441">
    <property type="entry name" value="Protein_kinase_ATP_BS"/>
</dbReference>
<evidence type="ECO:0000256" key="16">
    <source>
        <dbReference type="ARBA" id="ARBA00048679"/>
    </source>
</evidence>
<dbReference type="AlphaFoldDB" id="A0A8B7P8L5"/>
<feature type="region of interest" description="Disordered" evidence="18">
    <location>
        <begin position="591"/>
        <end position="744"/>
    </location>
</feature>
<dbReference type="EC" id="2.7.11.1" evidence="4"/>
<feature type="compositionally biased region" description="Basic residues" evidence="18">
    <location>
        <begin position="77"/>
        <end position="95"/>
    </location>
</feature>
<dbReference type="FunFam" id="1.10.510.10:FF:000086">
    <property type="entry name" value="Non-specific serine/threonine protein kinase"/>
    <property type="match status" value="1"/>
</dbReference>
<evidence type="ECO:0000256" key="14">
    <source>
        <dbReference type="ARBA" id="ARBA00023212"/>
    </source>
</evidence>
<dbReference type="OrthoDB" id="3638488at2759"/>
<dbReference type="GO" id="GO:0004674">
    <property type="term" value="F:protein serine/threonine kinase activity"/>
    <property type="evidence" value="ECO:0007669"/>
    <property type="project" value="UniProtKB-KW"/>
</dbReference>
<keyword evidence="11 21" id="KW-0418">Kinase</keyword>
<dbReference type="GO" id="GO:0042308">
    <property type="term" value="P:negative regulation of protein import into nucleus"/>
    <property type="evidence" value="ECO:0007669"/>
    <property type="project" value="UniProtKB-ARBA"/>
</dbReference>
<keyword evidence="12 17" id="KW-0067">ATP-binding</keyword>
<comment type="subcellular location">
    <subcellularLocation>
        <location evidence="2">Cytoplasm</location>
        <location evidence="2">Cytoskeleton</location>
        <location evidence="2">Microtubule organizing center</location>
        <location evidence="2">Centrosome</location>
    </subcellularLocation>
</comment>
<evidence type="ECO:0000256" key="12">
    <source>
        <dbReference type="ARBA" id="ARBA00022840"/>
    </source>
</evidence>
<evidence type="ECO:0000256" key="2">
    <source>
        <dbReference type="ARBA" id="ARBA00004300"/>
    </source>
</evidence>
<accession>A0A8B7P8L5</accession>
<feature type="region of interest" description="Disordered" evidence="18">
    <location>
        <begin position="231"/>
        <end position="287"/>
    </location>
</feature>
<feature type="compositionally biased region" description="Low complexity" evidence="18">
    <location>
        <begin position="394"/>
        <end position="403"/>
    </location>
</feature>
<dbReference type="GO" id="GO:0046872">
    <property type="term" value="F:metal ion binding"/>
    <property type="evidence" value="ECO:0007669"/>
    <property type="project" value="UniProtKB-KW"/>
</dbReference>
<feature type="compositionally biased region" description="Low complexity" evidence="18">
    <location>
        <begin position="669"/>
        <end position="702"/>
    </location>
</feature>
<dbReference type="FunFam" id="3.30.200.20:FF:000391">
    <property type="entry name" value="Large tumor suppressor kinase 1"/>
    <property type="match status" value="1"/>
</dbReference>
<evidence type="ECO:0000259" key="19">
    <source>
        <dbReference type="PROSITE" id="PS50011"/>
    </source>
</evidence>
<dbReference type="GeneID" id="108678561"/>
<feature type="compositionally biased region" description="Polar residues" evidence="18">
    <location>
        <begin position="620"/>
        <end position="651"/>
    </location>
</feature>
<dbReference type="GO" id="GO:0046620">
    <property type="term" value="P:regulation of organ growth"/>
    <property type="evidence" value="ECO:0007669"/>
    <property type="project" value="TreeGrafter"/>
</dbReference>
<evidence type="ECO:0000256" key="4">
    <source>
        <dbReference type="ARBA" id="ARBA00012513"/>
    </source>
</evidence>
<dbReference type="PANTHER" id="PTHR24356:SF418">
    <property type="entry name" value="SERINE_THREONINE-PROTEIN KINASE WARTS"/>
    <property type="match status" value="1"/>
</dbReference>
<reference evidence="21" key="1">
    <citation type="submission" date="2025-08" db="UniProtKB">
        <authorList>
            <consortium name="RefSeq"/>
        </authorList>
    </citation>
    <scope>IDENTIFICATION</scope>
    <source>
        <tissue evidence="21">Whole organism</tissue>
    </source>
</reference>
<keyword evidence="8" id="KW-0808">Transferase</keyword>
<evidence type="ECO:0000256" key="15">
    <source>
        <dbReference type="ARBA" id="ARBA00047899"/>
    </source>
</evidence>
<feature type="region of interest" description="Disordered" evidence="18">
    <location>
        <begin position="501"/>
        <end position="522"/>
    </location>
</feature>
<keyword evidence="20" id="KW-1185">Reference proteome</keyword>
<dbReference type="GO" id="GO:0045177">
    <property type="term" value="C:apical part of cell"/>
    <property type="evidence" value="ECO:0007669"/>
    <property type="project" value="UniProtKB-ARBA"/>
</dbReference>
<dbReference type="GO" id="GO:0071944">
    <property type="term" value="C:cell periphery"/>
    <property type="evidence" value="ECO:0007669"/>
    <property type="project" value="UniProtKB-ARBA"/>
</dbReference>
<keyword evidence="5" id="KW-0963">Cytoplasm</keyword>
<dbReference type="GO" id="GO:0005813">
    <property type="term" value="C:centrosome"/>
    <property type="evidence" value="ECO:0007669"/>
    <property type="project" value="UniProtKB-SubCell"/>
</dbReference>
<evidence type="ECO:0000256" key="3">
    <source>
        <dbReference type="ARBA" id="ARBA00009903"/>
    </source>
</evidence>
<dbReference type="GO" id="GO:0005524">
    <property type="term" value="F:ATP binding"/>
    <property type="evidence" value="ECO:0007669"/>
    <property type="project" value="UniProtKB-UniRule"/>
</dbReference>
<dbReference type="PROSITE" id="PS50011">
    <property type="entry name" value="PROTEIN_KINASE_DOM"/>
    <property type="match status" value="1"/>
</dbReference>
<dbReference type="GO" id="GO:0035329">
    <property type="term" value="P:hippo signaling"/>
    <property type="evidence" value="ECO:0007669"/>
    <property type="project" value="UniProtKB-ARBA"/>
</dbReference>
<dbReference type="SUPFAM" id="SSF56112">
    <property type="entry name" value="Protein kinase-like (PK-like)"/>
    <property type="match status" value="1"/>
</dbReference>
<feature type="region of interest" description="Disordered" evidence="18">
    <location>
        <begin position="338"/>
        <end position="479"/>
    </location>
</feature>
<dbReference type="InterPro" id="IPR011009">
    <property type="entry name" value="Kinase-like_dom_sf"/>
</dbReference>
<dbReference type="CDD" id="cd21778">
    <property type="entry name" value="MobB_LATS1"/>
    <property type="match status" value="1"/>
</dbReference>
<dbReference type="GO" id="GO:0009653">
    <property type="term" value="P:anatomical structure morphogenesis"/>
    <property type="evidence" value="ECO:0007669"/>
    <property type="project" value="UniProtKB-ARBA"/>
</dbReference>
<dbReference type="PROSITE" id="PS00107">
    <property type="entry name" value="PROTEIN_KINASE_ATP"/>
    <property type="match status" value="1"/>
</dbReference>